<accession>A0A8J3F9N9</accession>
<evidence type="ECO:0000256" key="1">
    <source>
        <dbReference type="SAM" id="MobiDB-lite"/>
    </source>
</evidence>
<proteinExistence type="predicted"/>
<protein>
    <submittedName>
        <fullName evidence="2">Uncharacterized protein</fullName>
    </submittedName>
</protein>
<feature type="region of interest" description="Disordered" evidence="1">
    <location>
        <begin position="33"/>
        <end position="98"/>
    </location>
</feature>
<dbReference type="AlphaFoldDB" id="A0A8J3F9N9"/>
<dbReference type="EMBL" id="BMQB01000003">
    <property type="protein sequence ID" value="GGJ88241.1"/>
    <property type="molecule type" value="Genomic_DNA"/>
</dbReference>
<evidence type="ECO:0000313" key="3">
    <source>
        <dbReference type="Proteomes" id="UP000649739"/>
    </source>
</evidence>
<comment type="caution">
    <text evidence="2">The sequence shown here is derived from an EMBL/GenBank/DDBJ whole genome shotgun (WGS) entry which is preliminary data.</text>
</comment>
<gene>
    <name evidence="2" type="ORF">GCM10010123_17300</name>
</gene>
<dbReference type="Proteomes" id="UP000649739">
    <property type="component" value="Unassembled WGS sequence"/>
</dbReference>
<name>A0A8J3F9N9_9ACTN</name>
<keyword evidence="3" id="KW-1185">Reference proteome</keyword>
<reference evidence="2" key="1">
    <citation type="journal article" date="2014" name="Int. J. Syst. Evol. Microbiol.">
        <title>Complete genome sequence of Corynebacterium casei LMG S-19264T (=DSM 44701T), isolated from a smear-ripened cheese.</title>
        <authorList>
            <consortium name="US DOE Joint Genome Institute (JGI-PGF)"/>
            <person name="Walter F."/>
            <person name="Albersmeier A."/>
            <person name="Kalinowski J."/>
            <person name="Ruckert C."/>
        </authorList>
    </citation>
    <scope>NUCLEOTIDE SEQUENCE</scope>
    <source>
        <strain evidence="2">JCM 3090</strain>
    </source>
</reference>
<evidence type="ECO:0000313" key="2">
    <source>
        <dbReference type="EMBL" id="GGJ88241.1"/>
    </source>
</evidence>
<organism evidence="2 3">
    <name type="scientific">Pilimelia anulata</name>
    <dbReference type="NCBI Taxonomy" id="53371"/>
    <lineage>
        <taxon>Bacteria</taxon>
        <taxon>Bacillati</taxon>
        <taxon>Actinomycetota</taxon>
        <taxon>Actinomycetes</taxon>
        <taxon>Micromonosporales</taxon>
        <taxon>Micromonosporaceae</taxon>
        <taxon>Pilimelia</taxon>
    </lineage>
</organism>
<sequence length="98" mass="10504">MIGEPLQELEVPAGQPGLDCQYMVSCCHKPLQGERRMTPKGLSEQRTSRCQRPHAAEARWQRARPGHRPNTGAKPGTHTGARPGNPPAADSARDAAGG</sequence>
<reference evidence="2" key="2">
    <citation type="submission" date="2020-09" db="EMBL/GenBank/DDBJ databases">
        <authorList>
            <person name="Sun Q."/>
            <person name="Ohkuma M."/>
        </authorList>
    </citation>
    <scope>NUCLEOTIDE SEQUENCE</scope>
    <source>
        <strain evidence="2">JCM 3090</strain>
    </source>
</reference>